<gene>
    <name evidence="2" type="ORF">Pmar_PMAR001145</name>
</gene>
<evidence type="ECO:0000256" key="1">
    <source>
        <dbReference type="SAM" id="SignalP"/>
    </source>
</evidence>
<protein>
    <submittedName>
        <fullName evidence="2">Uncharacterized protein</fullName>
    </submittedName>
</protein>
<dbReference type="EMBL" id="GG676168">
    <property type="protein sequence ID" value="EER12346.1"/>
    <property type="molecule type" value="Genomic_DNA"/>
</dbReference>
<feature type="signal peptide" evidence="1">
    <location>
        <begin position="1"/>
        <end position="23"/>
    </location>
</feature>
<dbReference type="AlphaFoldDB" id="C5KSZ6"/>
<name>C5KSZ6_PERM5</name>
<evidence type="ECO:0000313" key="2">
    <source>
        <dbReference type="EMBL" id="EER12346.1"/>
    </source>
</evidence>
<dbReference type="RefSeq" id="XP_002780551.1">
    <property type="nucleotide sequence ID" value="XM_002780505.1"/>
</dbReference>
<feature type="chain" id="PRO_5002952831" evidence="1">
    <location>
        <begin position="24"/>
        <end position="155"/>
    </location>
</feature>
<sequence length="155" mass="17351">MLCHLFRLILVGVALSHVGVVLSHVGVALSREPTGSYTATRTEPGYLNLTYTFPSYRLKVFIEFSCASGMTPIRGIFPLIKESDVLYKIGFTDPENGFITPECLAFITSFRSACPAYKALKHGDFYDIQYDVKHDRPTVRVHGIAFELVHKEAPH</sequence>
<accession>C5KSZ6</accession>
<keyword evidence="1" id="KW-0732">Signal</keyword>
<organism evidence="3">
    <name type="scientific">Perkinsus marinus (strain ATCC 50983 / TXsc)</name>
    <dbReference type="NCBI Taxonomy" id="423536"/>
    <lineage>
        <taxon>Eukaryota</taxon>
        <taxon>Sar</taxon>
        <taxon>Alveolata</taxon>
        <taxon>Perkinsozoa</taxon>
        <taxon>Perkinsea</taxon>
        <taxon>Perkinsida</taxon>
        <taxon>Perkinsidae</taxon>
        <taxon>Perkinsus</taxon>
    </lineage>
</organism>
<dbReference type="InParanoid" id="C5KSZ6"/>
<proteinExistence type="predicted"/>
<keyword evidence="3" id="KW-1185">Reference proteome</keyword>
<dbReference type="GeneID" id="9057393"/>
<evidence type="ECO:0000313" key="3">
    <source>
        <dbReference type="Proteomes" id="UP000007800"/>
    </source>
</evidence>
<reference evidence="2 3" key="1">
    <citation type="submission" date="2008-07" db="EMBL/GenBank/DDBJ databases">
        <authorList>
            <person name="El-Sayed N."/>
            <person name="Caler E."/>
            <person name="Inman J."/>
            <person name="Amedeo P."/>
            <person name="Hass B."/>
            <person name="Wortman J."/>
        </authorList>
    </citation>
    <scope>NUCLEOTIDE SEQUENCE [LARGE SCALE GENOMIC DNA]</scope>
    <source>
        <strain evidence="3">ATCC 50983 / TXsc</strain>
    </source>
</reference>
<dbReference type="Proteomes" id="UP000007800">
    <property type="component" value="Unassembled WGS sequence"/>
</dbReference>